<dbReference type="SUPFAM" id="SSF46785">
    <property type="entry name" value="Winged helix' DNA-binding domain"/>
    <property type="match status" value="1"/>
</dbReference>
<evidence type="ECO:0000313" key="4">
    <source>
        <dbReference type="EMBL" id="GGE12279.1"/>
    </source>
</evidence>
<keyword evidence="5" id="KW-1185">Reference proteome</keyword>
<protein>
    <submittedName>
        <fullName evidence="4">DNA replication protein DnaD</fullName>
    </submittedName>
</protein>
<accession>A0A8J2VBT0</accession>
<dbReference type="Gene3D" id="1.10.10.10">
    <property type="entry name" value="Winged helix-like DNA-binding domain superfamily/Winged helix DNA-binding domain"/>
    <property type="match status" value="1"/>
</dbReference>
<dbReference type="Pfam" id="PF21984">
    <property type="entry name" value="DnaD_N"/>
    <property type="match status" value="1"/>
</dbReference>
<evidence type="ECO:0000313" key="5">
    <source>
        <dbReference type="Proteomes" id="UP000625210"/>
    </source>
</evidence>
<reference evidence="4" key="1">
    <citation type="journal article" date="2014" name="Int. J. Syst. Evol. Microbiol.">
        <title>Complete genome sequence of Corynebacterium casei LMG S-19264T (=DSM 44701T), isolated from a smear-ripened cheese.</title>
        <authorList>
            <consortium name="US DOE Joint Genome Institute (JGI-PGF)"/>
            <person name="Walter F."/>
            <person name="Albersmeier A."/>
            <person name="Kalinowski J."/>
            <person name="Ruckert C."/>
        </authorList>
    </citation>
    <scope>NUCLEOTIDE SEQUENCE</scope>
    <source>
        <strain evidence="4">CGMCC 1.15179</strain>
    </source>
</reference>
<feature type="domain" description="DnaD N-terminal" evidence="3">
    <location>
        <begin position="25"/>
        <end position="123"/>
    </location>
</feature>
<reference evidence="4" key="2">
    <citation type="submission" date="2020-09" db="EMBL/GenBank/DDBJ databases">
        <authorList>
            <person name="Sun Q."/>
            <person name="Zhou Y."/>
        </authorList>
    </citation>
    <scope>NUCLEOTIDE SEQUENCE</scope>
    <source>
        <strain evidence="4">CGMCC 1.15179</strain>
    </source>
</reference>
<dbReference type="PANTHER" id="PTHR37293">
    <property type="entry name" value="PHAGE REPLICATION PROTEIN-RELATED"/>
    <property type="match status" value="1"/>
</dbReference>
<dbReference type="EMBL" id="BMHQ01000003">
    <property type="protein sequence ID" value="GGE12279.1"/>
    <property type="molecule type" value="Genomic_DNA"/>
</dbReference>
<dbReference type="SUPFAM" id="SSF158499">
    <property type="entry name" value="DnaD domain-like"/>
    <property type="match status" value="1"/>
</dbReference>
<dbReference type="InterPro" id="IPR036388">
    <property type="entry name" value="WH-like_DNA-bd_sf"/>
</dbReference>
<evidence type="ECO:0000259" key="3">
    <source>
        <dbReference type="Pfam" id="PF21984"/>
    </source>
</evidence>
<gene>
    <name evidence="4" type="primary">dnaD</name>
    <name evidence="4" type="ORF">GCM10011571_12110</name>
</gene>
<comment type="caution">
    <text evidence="4">The sequence shown here is derived from an EMBL/GenBank/DDBJ whole genome shotgun (WGS) entry which is preliminary data.</text>
</comment>
<evidence type="ECO:0000256" key="1">
    <source>
        <dbReference type="ARBA" id="ARBA00093462"/>
    </source>
</evidence>
<dbReference type="Gene3D" id="1.10.10.630">
    <property type="entry name" value="DnaD domain-like"/>
    <property type="match status" value="1"/>
</dbReference>
<feature type="domain" description="DnaB/C C-terminal" evidence="2">
    <location>
        <begin position="139"/>
        <end position="211"/>
    </location>
</feature>
<comment type="similarity">
    <text evidence="1">Belongs to the DnaB/DnaD family.</text>
</comment>
<dbReference type="InterPro" id="IPR006343">
    <property type="entry name" value="DnaB/C_C"/>
</dbReference>
<dbReference type="InterPro" id="IPR053843">
    <property type="entry name" value="DnaD_N"/>
</dbReference>
<organism evidence="4 5">
    <name type="scientific">Marinithermofilum abyssi</name>
    <dbReference type="NCBI Taxonomy" id="1571185"/>
    <lineage>
        <taxon>Bacteria</taxon>
        <taxon>Bacillati</taxon>
        <taxon>Bacillota</taxon>
        <taxon>Bacilli</taxon>
        <taxon>Bacillales</taxon>
        <taxon>Thermoactinomycetaceae</taxon>
        <taxon>Marinithermofilum</taxon>
    </lineage>
</organism>
<dbReference type="AlphaFoldDB" id="A0A8J2VBT0"/>
<dbReference type="Pfam" id="PF07261">
    <property type="entry name" value="DnaB_2"/>
    <property type="match status" value="1"/>
</dbReference>
<sequence>MEMDRKMSPHTALVHLLEQGSVALPVMLFTEYKRLGLSEGEVMLLLHILIFAEKEGTPFPTVSQLEERMSVSSDQVVRWLQSLVRGGFLQIEEAVEPGGIRSERYSLSPLLQQLAASYLEREVKASTEETEEETYQTLFSLFEQEFGRPLSPMECETLTQWLDEDGHSEELILAALREAVFCGKVSFRYIDRILLEWQRNHIRTPEEAVEHSRRFRQKGILYQDKKLEKNTDSFSLYNWVNQN</sequence>
<dbReference type="InterPro" id="IPR036390">
    <property type="entry name" value="WH_DNA-bd_sf"/>
</dbReference>
<dbReference type="PANTHER" id="PTHR37293:SF6">
    <property type="entry name" value="DNA REPLICATION PROTEIN DNAD"/>
    <property type="match status" value="1"/>
</dbReference>
<dbReference type="InterPro" id="IPR053162">
    <property type="entry name" value="DnaD"/>
</dbReference>
<dbReference type="InterPro" id="IPR034829">
    <property type="entry name" value="DnaD-like_sf"/>
</dbReference>
<name>A0A8J2VBT0_9BACL</name>
<dbReference type="NCBIfam" id="TIGR01446">
    <property type="entry name" value="DnaD_dom"/>
    <property type="match status" value="1"/>
</dbReference>
<proteinExistence type="inferred from homology"/>
<evidence type="ECO:0000259" key="2">
    <source>
        <dbReference type="Pfam" id="PF07261"/>
    </source>
</evidence>
<dbReference type="Proteomes" id="UP000625210">
    <property type="component" value="Unassembled WGS sequence"/>
</dbReference>